<dbReference type="Proteomes" id="UP001530400">
    <property type="component" value="Unassembled WGS sequence"/>
</dbReference>
<dbReference type="InterPro" id="IPR050870">
    <property type="entry name" value="FAST_kinase"/>
</dbReference>
<dbReference type="PANTHER" id="PTHR21228:SF40">
    <property type="entry name" value="LD45607P"/>
    <property type="match status" value="1"/>
</dbReference>
<organism evidence="2 3">
    <name type="scientific">Cyclotella atomus</name>
    <dbReference type="NCBI Taxonomy" id="382360"/>
    <lineage>
        <taxon>Eukaryota</taxon>
        <taxon>Sar</taxon>
        <taxon>Stramenopiles</taxon>
        <taxon>Ochrophyta</taxon>
        <taxon>Bacillariophyta</taxon>
        <taxon>Coscinodiscophyceae</taxon>
        <taxon>Thalassiosirophycidae</taxon>
        <taxon>Stephanodiscales</taxon>
        <taxon>Stephanodiscaceae</taxon>
        <taxon>Cyclotella</taxon>
    </lineage>
</organism>
<dbReference type="Pfam" id="PF08373">
    <property type="entry name" value="RAP"/>
    <property type="match status" value="1"/>
</dbReference>
<protein>
    <recommendedName>
        <fullName evidence="1">RAP domain-containing protein</fullName>
    </recommendedName>
</protein>
<evidence type="ECO:0000313" key="3">
    <source>
        <dbReference type="Proteomes" id="UP001530400"/>
    </source>
</evidence>
<dbReference type="PROSITE" id="PS51286">
    <property type="entry name" value="RAP"/>
    <property type="match status" value="1"/>
</dbReference>
<dbReference type="SMART" id="SM00952">
    <property type="entry name" value="RAP"/>
    <property type="match status" value="1"/>
</dbReference>
<feature type="domain" description="RAP" evidence="1">
    <location>
        <begin position="899"/>
        <end position="956"/>
    </location>
</feature>
<evidence type="ECO:0000313" key="2">
    <source>
        <dbReference type="EMBL" id="KAL3781310.1"/>
    </source>
</evidence>
<gene>
    <name evidence="2" type="ORF">ACHAWO_002076</name>
</gene>
<name>A0ABD3NZE4_9STRA</name>
<dbReference type="PANTHER" id="PTHR21228">
    <property type="entry name" value="FAST LEU-RICH DOMAIN-CONTAINING"/>
    <property type="match status" value="1"/>
</dbReference>
<dbReference type="AlphaFoldDB" id="A0ABD3NZE4"/>
<reference evidence="2 3" key="1">
    <citation type="submission" date="2024-10" db="EMBL/GenBank/DDBJ databases">
        <title>Updated reference genomes for cyclostephanoid diatoms.</title>
        <authorList>
            <person name="Roberts W.R."/>
            <person name="Alverson A.J."/>
        </authorList>
    </citation>
    <scope>NUCLEOTIDE SEQUENCE [LARGE SCALE GENOMIC DNA]</scope>
    <source>
        <strain evidence="2 3">AJA010-31</strain>
    </source>
</reference>
<keyword evidence="3" id="KW-1185">Reference proteome</keyword>
<evidence type="ECO:0000259" key="1">
    <source>
        <dbReference type="PROSITE" id="PS51286"/>
    </source>
</evidence>
<dbReference type="EMBL" id="JALLPJ020000851">
    <property type="protein sequence ID" value="KAL3781310.1"/>
    <property type="molecule type" value="Genomic_DNA"/>
</dbReference>
<sequence length="961" mass="108232">MAWRLQVQVLRNIRGISTRAPTTSSFAHLSSASAPSDGFRGRQSKRLAAVTKTRPEEGNRYSAHNKANFKTSREPNYVHNEDIVKIKKCLSIEQTIQAASSCLDSLSPRDIEAVWKHLLTLAKRNRQSMNHSQTDQLGALFHHSTKAIESCHHADLSFIVFTLAQIIKFNREWNSLLLDSYFWGKVQERFINVVGDLSSQAIVSIAWSLATISHPMYLARKPMNVIAVYEAILPAFIQKKRFFTSNNIANLAWSCVTCRVTCPALFDAMATEFVWRRKQEDAGQRDLEDLNAITICQLANAFAKSGNKDATLFQSISDCAIPMISSFDSRNFANLAHSFATAGMNPKCIDGVTLFDEIEHECVRKLGSADSQNMANLVWAYATLEYEPDFLFQAVANEARGRLGQFQPQHLCNIAWGFSKYPPSKEIFEDIAREVVSRGFGTFTSQGLAILANSFATVGYKESDFWEGVERAVVEKSPKFAGIECARIAWSFATVERPAPDAFNAIAKVSVEKTGEFNAQGLSNIAWAFSLMGHGSQEFFNAISERCVCEMDEFKPQEMTMLLLAYSRLKDIPHPVLYDKVIAQSIGQLDKFPLLDLYNMAISYAKVDHTHEKWMLAIADEVIRRDSQDHPIMHTGMLWAYATARISHPRLVQFLTNSLQNNLTGLHGDNMASIAWSLASLGSRNKLLFDALAEASDREEIRRMNTQSLANMAWAYATVRDARPRLFNDIAEEAVAREDFTPQGISNILWAFATVARFDQELFSHLAILARVSLDEFSGQALSNLAWAYTVSDIDATSLFEDEAFVNKCLNIDDFDDEGLPQLHQWNIWRKNINSTHVLPDSFAELCHTKYASLSLRQSSLQKDIVSELRSMGFNPNEEVELQSTCVVDATIEMNGKCIAIEVEGPSHFVGKELDGSTRLKHRQVTTIDKISLVYVPYWKWNELKNSEEKHKYLKSKLKNA</sequence>
<comment type="caution">
    <text evidence="2">The sequence shown here is derived from an EMBL/GenBank/DDBJ whole genome shotgun (WGS) entry which is preliminary data.</text>
</comment>
<accession>A0ABD3NZE4</accession>
<dbReference type="Pfam" id="PF26188">
    <property type="entry name" value="RESC6"/>
    <property type="match status" value="3"/>
</dbReference>
<dbReference type="InterPro" id="IPR058917">
    <property type="entry name" value="RESC6_dom"/>
</dbReference>
<dbReference type="InterPro" id="IPR013584">
    <property type="entry name" value="RAP"/>
</dbReference>
<proteinExistence type="predicted"/>